<evidence type="ECO:0000256" key="6">
    <source>
        <dbReference type="ARBA" id="ARBA00023118"/>
    </source>
</evidence>
<comment type="function">
    <text evidence="10">CRISPR (clustered regularly interspaced short palindromic repeat), is an adaptive immune system that provides protection against mobile genetic elements (viruses, transposable elements and conjugative plasmids). CRISPR clusters contain spacers, sequences complementary to antecedent mobile elements, and target invading nucleic acids. CRISPR clusters are transcribed and processed into CRISPR RNA (crRNA). Acts as a dsDNA endonuclease. Involved in the integration of spacer DNA into the CRISPR cassette.</text>
</comment>
<evidence type="ECO:0000313" key="11">
    <source>
        <dbReference type="EMBL" id="KFI44927.1"/>
    </source>
</evidence>
<dbReference type="Gene3D" id="1.20.120.920">
    <property type="entry name" value="CRISPR-associated endonuclease Cas1, C-terminal domain"/>
    <property type="match status" value="1"/>
</dbReference>
<comment type="cofactor">
    <cofactor evidence="10">
        <name>Mg(2+)</name>
        <dbReference type="ChEBI" id="CHEBI:18420"/>
    </cofactor>
    <cofactor evidence="10">
        <name>Mn(2+)</name>
        <dbReference type="ChEBI" id="CHEBI:29035"/>
    </cofactor>
</comment>
<accession>A0A086ZEH7</accession>
<dbReference type="GO" id="GO:0004520">
    <property type="term" value="F:DNA endonuclease activity"/>
    <property type="evidence" value="ECO:0007669"/>
    <property type="project" value="InterPro"/>
</dbReference>
<dbReference type="GO" id="GO:0003677">
    <property type="term" value="F:DNA binding"/>
    <property type="evidence" value="ECO:0007669"/>
    <property type="project" value="UniProtKB-KW"/>
</dbReference>
<gene>
    <name evidence="10" type="primary">cas1</name>
    <name evidence="11" type="ORF">BBOH_1658</name>
</gene>
<dbReference type="PANTHER" id="PTHR34353:SF2">
    <property type="entry name" value="CRISPR-ASSOCIATED ENDONUCLEASE CAS1 1"/>
    <property type="match status" value="1"/>
</dbReference>
<dbReference type="NCBIfam" id="TIGR03640">
    <property type="entry name" value="cas1_DVULG"/>
    <property type="match status" value="1"/>
</dbReference>
<evidence type="ECO:0000256" key="1">
    <source>
        <dbReference type="ARBA" id="ARBA00022722"/>
    </source>
</evidence>
<dbReference type="EC" id="3.1.-.-" evidence="10"/>
<dbReference type="EMBL" id="JGYP01000005">
    <property type="protein sequence ID" value="KFI44927.1"/>
    <property type="molecule type" value="Genomic_DNA"/>
</dbReference>
<dbReference type="HAMAP" id="MF_01470">
    <property type="entry name" value="Cas1"/>
    <property type="match status" value="1"/>
</dbReference>
<dbReference type="Pfam" id="PF01867">
    <property type="entry name" value="Cas_Cas1"/>
    <property type="match status" value="1"/>
</dbReference>
<evidence type="ECO:0000256" key="9">
    <source>
        <dbReference type="ARBA" id="ARBA00038592"/>
    </source>
</evidence>
<protein>
    <recommendedName>
        <fullName evidence="10">CRISPR-associated endonuclease Cas1</fullName>
        <ecNumber evidence="10">3.1.-.-</ecNumber>
    </recommendedName>
</protein>
<evidence type="ECO:0000256" key="2">
    <source>
        <dbReference type="ARBA" id="ARBA00022723"/>
    </source>
</evidence>
<keyword evidence="12" id="KW-1185">Reference proteome</keyword>
<keyword evidence="5 10" id="KW-0460">Magnesium</keyword>
<evidence type="ECO:0000256" key="7">
    <source>
        <dbReference type="ARBA" id="ARBA00023125"/>
    </source>
</evidence>
<dbReference type="InterPro" id="IPR019856">
    <property type="entry name" value="CRISPR-assoc_Cas1_DVULG"/>
</dbReference>
<sequence length="343" mass="39105">MRRLLNTLFVLTEDAYLSLKNENVIVQVGDEKLAAVPLRSIEQILCFSYKGASPSLMGKCVEFGVNLSFFSPRGRYYCSILGEKNRNVLLRREQFRIADDETRSLPIAKSFILGKVFNCRWILERAKRDHAMRINVERVTQQSTLLHSAFAEIEGCSSISELRGIEGNAAKNYFLAFDDLVLRSKDDFYFEARSRRPPLDRLNALLSFVYTLLTQDCTAALQGVGLDPYVGFMHVDRPGRVSLALDLMEELRPVLADRFVLSLVNTGAVKPADFEEQENGGVFLNEKGRKVVLATWQKRKAEELTHPFLNEKMPWGLVPYVQSLLLMRTLRGDLDAYPPLMWK</sequence>
<dbReference type="Gene3D" id="3.100.10.20">
    <property type="entry name" value="CRISPR-associated endonuclease Cas1, N-terminal domain"/>
    <property type="match status" value="1"/>
</dbReference>
<evidence type="ECO:0000313" key="12">
    <source>
        <dbReference type="Proteomes" id="UP000029096"/>
    </source>
</evidence>
<keyword evidence="2 10" id="KW-0479">Metal-binding</keyword>
<reference evidence="11 12" key="1">
    <citation type="submission" date="2014-03" db="EMBL/GenBank/DDBJ databases">
        <title>Genomics of Bifidobacteria.</title>
        <authorList>
            <person name="Ventura M."/>
            <person name="Milani C."/>
            <person name="Lugli G.A."/>
        </authorList>
    </citation>
    <scope>NUCLEOTIDE SEQUENCE [LARGE SCALE GENOMIC DNA]</scope>
    <source>
        <strain evidence="11 12">DSM 22767</strain>
    </source>
</reference>
<dbReference type="AlphaFoldDB" id="A0A086ZEH7"/>
<dbReference type="eggNOG" id="COG1518">
    <property type="taxonomic scope" value="Bacteria"/>
</dbReference>
<comment type="subunit">
    <text evidence="9 10">Homodimer, forms a heterotetramer with a Cas2 homodimer.</text>
</comment>
<keyword evidence="8 10" id="KW-0464">Manganese</keyword>
<proteinExistence type="inferred from homology"/>
<keyword evidence="7 10" id="KW-0238">DNA-binding</keyword>
<dbReference type="InterPro" id="IPR050646">
    <property type="entry name" value="Cas1"/>
</dbReference>
<dbReference type="InterPro" id="IPR002729">
    <property type="entry name" value="CRISPR-assoc_Cas1"/>
</dbReference>
<dbReference type="RefSeq" id="WP_033520808.1">
    <property type="nucleotide sequence ID" value="NZ_JDUS01000004.1"/>
</dbReference>
<evidence type="ECO:0000256" key="10">
    <source>
        <dbReference type="HAMAP-Rule" id="MF_01470"/>
    </source>
</evidence>
<dbReference type="NCBIfam" id="TIGR00287">
    <property type="entry name" value="cas1"/>
    <property type="match status" value="1"/>
</dbReference>
<dbReference type="InterPro" id="IPR042211">
    <property type="entry name" value="CRISPR-assoc_Cas1_N"/>
</dbReference>
<evidence type="ECO:0000256" key="4">
    <source>
        <dbReference type="ARBA" id="ARBA00022801"/>
    </source>
</evidence>
<name>A0A086ZEH7_9BIFI</name>
<dbReference type="InterPro" id="IPR042206">
    <property type="entry name" value="CRISPR-assoc_Cas1_C"/>
</dbReference>
<dbReference type="GO" id="GO:0043571">
    <property type="term" value="P:maintenance of CRISPR repeat elements"/>
    <property type="evidence" value="ECO:0007669"/>
    <property type="project" value="UniProtKB-UniRule"/>
</dbReference>
<dbReference type="STRING" id="1437606.BBOH_1658"/>
<feature type="binding site" evidence="10">
    <location>
        <position position="234"/>
    </location>
    <ligand>
        <name>Mn(2+)</name>
        <dbReference type="ChEBI" id="CHEBI:29035"/>
    </ligand>
</feature>
<evidence type="ECO:0000256" key="8">
    <source>
        <dbReference type="ARBA" id="ARBA00023211"/>
    </source>
</evidence>
<keyword evidence="3 10" id="KW-0255">Endonuclease</keyword>
<dbReference type="Proteomes" id="UP000029096">
    <property type="component" value="Unassembled WGS sequence"/>
</dbReference>
<dbReference type="GO" id="GO:0016787">
    <property type="term" value="F:hydrolase activity"/>
    <property type="evidence" value="ECO:0007669"/>
    <property type="project" value="UniProtKB-KW"/>
</dbReference>
<evidence type="ECO:0000256" key="5">
    <source>
        <dbReference type="ARBA" id="ARBA00022842"/>
    </source>
</evidence>
<keyword evidence="6 10" id="KW-0051">Antiviral defense</keyword>
<evidence type="ECO:0000256" key="3">
    <source>
        <dbReference type="ARBA" id="ARBA00022759"/>
    </source>
</evidence>
<organism evidence="11 12">
    <name type="scientific">Bifidobacterium bohemicum DSM 22767</name>
    <dbReference type="NCBI Taxonomy" id="1437606"/>
    <lineage>
        <taxon>Bacteria</taxon>
        <taxon>Bacillati</taxon>
        <taxon>Actinomycetota</taxon>
        <taxon>Actinomycetes</taxon>
        <taxon>Bifidobacteriales</taxon>
        <taxon>Bifidobacteriaceae</taxon>
        <taxon>Bifidobacterium</taxon>
    </lineage>
</organism>
<dbReference type="OrthoDB" id="1550386at2"/>
<feature type="binding site" evidence="10">
    <location>
        <position position="166"/>
    </location>
    <ligand>
        <name>Mn(2+)</name>
        <dbReference type="ChEBI" id="CHEBI:29035"/>
    </ligand>
</feature>
<comment type="caution">
    <text evidence="11">The sequence shown here is derived from an EMBL/GenBank/DDBJ whole genome shotgun (WGS) entry which is preliminary data.</text>
</comment>
<feature type="binding site" evidence="10">
    <location>
        <position position="249"/>
    </location>
    <ligand>
        <name>Mn(2+)</name>
        <dbReference type="ChEBI" id="CHEBI:29035"/>
    </ligand>
</feature>
<comment type="similarity">
    <text evidence="10">Belongs to the CRISPR-associated endonuclease Cas1 family.</text>
</comment>
<keyword evidence="1 10" id="KW-0540">Nuclease</keyword>
<dbReference type="PANTHER" id="PTHR34353">
    <property type="entry name" value="CRISPR-ASSOCIATED ENDONUCLEASE CAS1 1"/>
    <property type="match status" value="1"/>
</dbReference>
<dbReference type="GO" id="GO:0046872">
    <property type="term" value="F:metal ion binding"/>
    <property type="evidence" value="ECO:0007669"/>
    <property type="project" value="UniProtKB-UniRule"/>
</dbReference>
<dbReference type="GO" id="GO:0051607">
    <property type="term" value="P:defense response to virus"/>
    <property type="evidence" value="ECO:0007669"/>
    <property type="project" value="UniProtKB-UniRule"/>
</dbReference>
<keyword evidence="4 10" id="KW-0378">Hydrolase</keyword>